<dbReference type="PROSITE" id="PS51819">
    <property type="entry name" value="VOC"/>
    <property type="match status" value="2"/>
</dbReference>
<dbReference type="RefSeq" id="WP_185077247.1">
    <property type="nucleotide sequence ID" value="NZ_JACHMB010000001.1"/>
</dbReference>
<dbReference type="EMBL" id="JACHMB010000001">
    <property type="protein sequence ID" value="MBB5784279.1"/>
    <property type="molecule type" value="Genomic_DNA"/>
</dbReference>
<dbReference type="PANTHER" id="PTHR33993">
    <property type="entry name" value="GLYOXALASE-RELATED"/>
    <property type="match status" value="1"/>
</dbReference>
<dbReference type="GO" id="GO:0016829">
    <property type="term" value="F:lyase activity"/>
    <property type="evidence" value="ECO:0007669"/>
    <property type="project" value="UniProtKB-KW"/>
</dbReference>
<dbReference type="Pfam" id="PF00903">
    <property type="entry name" value="Glyoxalase"/>
    <property type="match status" value="1"/>
</dbReference>
<dbReference type="Gene3D" id="3.10.180.10">
    <property type="entry name" value="2,3-Dihydroxybiphenyl 1,2-Dioxygenase, domain 1"/>
    <property type="match status" value="2"/>
</dbReference>
<organism evidence="2 3">
    <name type="scientific">Nonomuraea jabiensis</name>
    <dbReference type="NCBI Taxonomy" id="882448"/>
    <lineage>
        <taxon>Bacteria</taxon>
        <taxon>Bacillati</taxon>
        <taxon>Actinomycetota</taxon>
        <taxon>Actinomycetes</taxon>
        <taxon>Streptosporangiales</taxon>
        <taxon>Streptosporangiaceae</taxon>
        <taxon>Nonomuraea</taxon>
    </lineage>
</organism>
<evidence type="ECO:0000313" key="3">
    <source>
        <dbReference type="Proteomes" id="UP000579153"/>
    </source>
</evidence>
<evidence type="ECO:0000313" key="2">
    <source>
        <dbReference type="EMBL" id="MBB5784279.1"/>
    </source>
</evidence>
<reference evidence="2 3" key="1">
    <citation type="submission" date="2020-08" db="EMBL/GenBank/DDBJ databases">
        <title>Sequencing the genomes of 1000 actinobacteria strains.</title>
        <authorList>
            <person name="Klenk H.-P."/>
        </authorList>
    </citation>
    <scope>NUCLEOTIDE SEQUENCE [LARGE SCALE GENOMIC DNA]</scope>
    <source>
        <strain evidence="2 3">DSM 45507</strain>
    </source>
</reference>
<dbReference type="Pfam" id="PF18029">
    <property type="entry name" value="Glyoxalase_6"/>
    <property type="match status" value="1"/>
</dbReference>
<dbReference type="InterPro" id="IPR052164">
    <property type="entry name" value="Anthracycline_SecMetBiosynth"/>
</dbReference>
<dbReference type="SUPFAM" id="SSF54593">
    <property type="entry name" value="Glyoxalase/Bleomycin resistance protein/Dihydroxybiphenyl dioxygenase"/>
    <property type="match status" value="2"/>
</dbReference>
<keyword evidence="3" id="KW-1185">Reference proteome</keyword>
<accession>A0A7W9GI58</accession>
<dbReference type="InterPro" id="IPR037523">
    <property type="entry name" value="VOC_core"/>
</dbReference>
<protein>
    <submittedName>
        <fullName evidence="2">Putative enzyme related to lactoylglutathione lyase</fullName>
    </submittedName>
</protein>
<name>A0A7W9GI58_9ACTN</name>
<gene>
    <name evidence="2" type="ORF">HD596_011035</name>
</gene>
<proteinExistence type="predicted"/>
<dbReference type="CDD" id="cd07247">
    <property type="entry name" value="SgaA_N_like"/>
    <property type="match status" value="2"/>
</dbReference>
<keyword evidence="2" id="KW-0456">Lyase</keyword>
<dbReference type="Proteomes" id="UP000579153">
    <property type="component" value="Unassembled WGS sequence"/>
</dbReference>
<feature type="domain" description="VOC" evidence="1">
    <location>
        <begin position="10"/>
        <end position="123"/>
    </location>
</feature>
<evidence type="ECO:0000259" key="1">
    <source>
        <dbReference type="PROSITE" id="PS51819"/>
    </source>
</evidence>
<dbReference type="PANTHER" id="PTHR33993:SF10">
    <property type="entry name" value="CONSERVED PROTEIN"/>
    <property type="match status" value="1"/>
</dbReference>
<dbReference type="InterPro" id="IPR004360">
    <property type="entry name" value="Glyas_Fos-R_dOase_dom"/>
</dbReference>
<comment type="caution">
    <text evidence="2">The sequence shown here is derived from an EMBL/GenBank/DDBJ whole genome shotgun (WGS) entry which is preliminary data.</text>
</comment>
<dbReference type="InterPro" id="IPR041581">
    <property type="entry name" value="Glyoxalase_6"/>
</dbReference>
<dbReference type="AlphaFoldDB" id="A0A7W9GI58"/>
<feature type="domain" description="VOC" evidence="1">
    <location>
        <begin position="137"/>
        <end position="253"/>
    </location>
</feature>
<sequence length="255" mass="27332">MLTTDYLPGAPCWIEVNIPDAEAANTFYTGLFGWESVTLGPEYMQYRFCQVDGRTVAGISEVTQDGWTPAWLTYFQAPDVDVIAKTIEQAGGTALFPPSDVEGQGRMAVFADPTGAAFAVWQPGRTKGLGMVTEPGSLGWIELHTPDPAAIRPFYQSVFGWRVEDLPMGDRSYPVISPADGDESSAMAGIVQLQPGDSPHWLPYFEVPDCDATAALAQQLGGTLRAPATDVEGVGRMAFLADPFGARFAVITSSA</sequence>
<dbReference type="InterPro" id="IPR029068">
    <property type="entry name" value="Glyas_Bleomycin-R_OHBP_Dase"/>
</dbReference>